<sequence length="334" mass="37455">MTTISSSNFLPQLTPPLGEVVDKGNRTQAQMPFLSGTEAFSAPQWQDDLYVQAAYLLQSNQHIQPLSDPQADAHRGNRMVTPDAEDITNDARQLLRDLKRSEDNYRTAQTNALEASSDKEDVGTPPHIKALEDLIEKIHTKYQKLYAKITEKASQYMKDVNQALGKMSDYINAGKDGKIIFDKEGFLKAFKDSLSKYFDFNQDGSISPKSIHNFTGDDKALTFWKDKLGSGYIVRRGSSGDIEILPNSDAIKGIIDRIDGLKGESVKGEGIELSGQAFQAFQTAIDSQKNTVNNNVSELLERFRQDNSSFETLIQLLQRMTEDLYRYNAGYMNV</sequence>
<comment type="subcellular location">
    <subcellularLocation>
        <location evidence="1">Secreted</location>
    </subcellularLocation>
</comment>
<feature type="coiled-coil region" evidence="6">
    <location>
        <begin position="84"/>
        <end position="148"/>
    </location>
</feature>
<proteinExistence type="inferred from homology"/>
<accession>A0A455VQI5</accession>
<evidence type="ECO:0000256" key="3">
    <source>
        <dbReference type="ARBA" id="ARBA00022525"/>
    </source>
</evidence>
<evidence type="ECO:0000313" key="7">
    <source>
        <dbReference type="EMBL" id="BBI92946.1"/>
    </source>
</evidence>
<dbReference type="EMBL" id="AP019531">
    <property type="protein sequence ID" value="BBI92946.1"/>
    <property type="molecule type" value="Genomic_DNA"/>
</dbReference>
<dbReference type="GO" id="GO:0005576">
    <property type="term" value="C:extracellular region"/>
    <property type="evidence" value="ECO:0007669"/>
    <property type="project" value="UniProtKB-SubCell"/>
</dbReference>
<evidence type="ECO:0000256" key="6">
    <source>
        <dbReference type="SAM" id="Coils"/>
    </source>
</evidence>
<reference evidence="7 8" key="1">
    <citation type="submission" date="2019-03" db="EMBL/GenBank/DDBJ databases">
        <title>The genome sequence of Candidatus Serratia symbiotica strain IS.</title>
        <authorList>
            <person name="Nikoh N."/>
            <person name="Koga R."/>
            <person name="Oshima K."/>
            <person name="Hattori M."/>
            <person name="Fukatsu T."/>
        </authorList>
    </citation>
    <scope>NUCLEOTIDE SEQUENCE [LARGE SCALE GENOMIC DNA]</scope>
    <source>
        <strain evidence="7 8">IS</strain>
    </source>
</reference>
<comment type="similarity">
    <text evidence="2">Belongs to the invasin protein D family.</text>
</comment>
<dbReference type="RefSeq" id="WP_006709383.1">
    <property type="nucleotide sequence ID" value="NZ_AP019531.1"/>
</dbReference>
<dbReference type="InterPro" id="IPR036708">
    <property type="entry name" value="BipD-like_sf"/>
</dbReference>
<evidence type="ECO:0000256" key="1">
    <source>
        <dbReference type="ARBA" id="ARBA00004613"/>
    </source>
</evidence>
<evidence type="ECO:0000256" key="2">
    <source>
        <dbReference type="ARBA" id="ARBA00007741"/>
    </source>
</evidence>
<keyword evidence="4" id="KW-0843">Virulence</keyword>
<evidence type="ECO:0000256" key="4">
    <source>
        <dbReference type="ARBA" id="ARBA00023026"/>
    </source>
</evidence>
<name>A0A455VQI5_9GAMM</name>
<dbReference type="SUPFAM" id="SSF140693">
    <property type="entry name" value="IpaD-like"/>
    <property type="match status" value="1"/>
</dbReference>
<dbReference type="Gene3D" id="1.20.1710.10">
    <property type="entry name" value="IpaD-like"/>
    <property type="match status" value="1"/>
</dbReference>
<dbReference type="AlphaFoldDB" id="A0A455VQI5"/>
<organism evidence="7 8">
    <name type="scientific">Serratia symbiotica</name>
    <dbReference type="NCBI Taxonomy" id="138074"/>
    <lineage>
        <taxon>Bacteria</taxon>
        <taxon>Pseudomonadati</taxon>
        <taxon>Pseudomonadota</taxon>
        <taxon>Gammaproteobacteria</taxon>
        <taxon>Enterobacterales</taxon>
        <taxon>Yersiniaceae</taxon>
        <taxon>Serratia</taxon>
    </lineage>
</organism>
<dbReference type="InterPro" id="IPR009483">
    <property type="entry name" value="IpaD/BipD/SipD"/>
</dbReference>
<evidence type="ECO:0000256" key="5">
    <source>
        <dbReference type="ARBA" id="ARBA00023054"/>
    </source>
</evidence>
<gene>
    <name evidence="7" type="primary">yspD</name>
    <name evidence="7" type="ORF">SSYIS1_29060</name>
</gene>
<dbReference type="Proteomes" id="UP000324392">
    <property type="component" value="Chromosome"/>
</dbReference>
<keyword evidence="5 6" id="KW-0175">Coiled coil</keyword>
<protein>
    <submittedName>
        <fullName evidence="7">Invasion plasmid antigen</fullName>
    </submittedName>
</protein>
<dbReference type="Pfam" id="PF06511">
    <property type="entry name" value="T3SS_TC"/>
    <property type="match status" value="1"/>
</dbReference>
<keyword evidence="3" id="KW-0964">Secreted</keyword>
<evidence type="ECO:0000313" key="8">
    <source>
        <dbReference type="Proteomes" id="UP000324392"/>
    </source>
</evidence>